<dbReference type="InterPro" id="IPR040206">
    <property type="entry name" value="Zds1/2"/>
</dbReference>
<feature type="compositionally biased region" description="Low complexity" evidence="1">
    <location>
        <begin position="723"/>
        <end position="735"/>
    </location>
</feature>
<feature type="region of interest" description="Disordered" evidence="1">
    <location>
        <begin position="247"/>
        <end position="517"/>
    </location>
</feature>
<feature type="domain" description="Protein Zds1 C-terminal" evidence="2">
    <location>
        <begin position="544"/>
        <end position="597"/>
    </location>
</feature>
<feature type="compositionally biased region" description="Basic and acidic residues" evidence="1">
    <location>
        <begin position="125"/>
        <end position="135"/>
    </location>
</feature>
<dbReference type="Proteomes" id="UP001148786">
    <property type="component" value="Unassembled WGS sequence"/>
</dbReference>
<dbReference type="GO" id="GO:0005737">
    <property type="term" value="C:cytoplasm"/>
    <property type="evidence" value="ECO:0007669"/>
    <property type="project" value="TreeGrafter"/>
</dbReference>
<accession>A0A9W8K7M2</accession>
<comment type="caution">
    <text evidence="3">The sequence shown here is derived from an EMBL/GenBank/DDBJ whole genome shotgun (WGS) entry which is preliminary data.</text>
</comment>
<dbReference type="EMBL" id="JANKHO010000118">
    <property type="protein sequence ID" value="KAJ3514984.1"/>
    <property type="molecule type" value="Genomic_DNA"/>
</dbReference>
<protein>
    <recommendedName>
        <fullName evidence="2">Protein Zds1 C-terminal domain-containing protein</fullName>
    </recommendedName>
</protein>
<feature type="region of interest" description="Disordered" evidence="1">
    <location>
        <begin position="125"/>
        <end position="194"/>
    </location>
</feature>
<feature type="compositionally biased region" description="Basic and acidic residues" evidence="1">
    <location>
        <begin position="12"/>
        <end position="22"/>
    </location>
</feature>
<dbReference type="OrthoDB" id="5589766at2759"/>
<feature type="region of interest" description="Disordered" evidence="1">
    <location>
        <begin position="1"/>
        <end position="104"/>
    </location>
</feature>
<feature type="compositionally biased region" description="Pro residues" evidence="1">
    <location>
        <begin position="769"/>
        <end position="779"/>
    </location>
</feature>
<feature type="compositionally biased region" description="Basic and acidic residues" evidence="1">
    <location>
        <begin position="456"/>
        <end position="493"/>
    </location>
</feature>
<feature type="compositionally biased region" description="Pro residues" evidence="1">
    <location>
        <begin position="443"/>
        <end position="455"/>
    </location>
</feature>
<evidence type="ECO:0000313" key="4">
    <source>
        <dbReference type="Proteomes" id="UP001148786"/>
    </source>
</evidence>
<keyword evidence="4" id="KW-1185">Reference proteome</keyword>
<evidence type="ECO:0000259" key="2">
    <source>
        <dbReference type="SMART" id="SM01327"/>
    </source>
</evidence>
<feature type="compositionally biased region" description="Low complexity" evidence="1">
    <location>
        <begin position="136"/>
        <end position="150"/>
    </location>
</feature>
<feature type="compositionally biased region" description="Low complexity" evidence="1">
    <location>
        <begin position="54"/>
        <end position="72"/>
    </location>
</feature>
<reference evidence="3" key="1">
    <citation type="submission" date="2022-07" db="EMBL/GenBank/DDBJ databases">
        <title>Genome Sequence of Agrocybe chaxingu.</title>
        <authorList>
            <person name="Buettner E."/>
        </authorList>
    </citation>
    <scope>NUCLEOTIDE SEQUENCE</scope>
    <source>
        <strain evidence="3">MP-N11</strain>
    </source>
</reference>
<feature type="compositionally biased region" description="Polar residues" evidence="1">
    <location>
        <begin position="753"/>
        <end position="766"/>
    </location>
</feature>
<dbReference type="InterPro" id="IPR013941">
    <property type="entry name" value="ZDS1_C"/>
</dbReference>
<organism evidence="3 4">
    <name type="scientific">Agrocybe chaxingu</name>
    <dbReference type="NCBI Taxonomy" id="84603"/>
    <lineage>
        <taxon>Eukaryota</taxon>
        <taxon>Fungi</taxon>
        <taxon>Dikarya</taxon>
        <taxon>Basidiomycota</taxon>
        <taxon>Agaricomycotina</taxon>
        <taxon>Agaricomycetes</taxon>
        <taxon>Agaricomycetidae</taxon>
        <taxon>Agaricales</taxon>
        <taxon>Agaricineae</taxon>
        <taxon>Strophariaceae</taxon>
        <taxon>Agrocybe</taxon>
    </lineage>
</organism>
<feature type="compositionally biased region" description="Basic residues" evidence="1">
    <location>
        <begin position="800"/>
        <end position="812"/>
    </location>
</feature>
<dbReference type="AlphaFoldDB" id="A0A9W8K7M2"/>
<name>A0A9W8K7M2_9AGAR</name>
<dbReference type="PANTHER" id="PTHR28089:SF1">
    <property type="entry name" value="PROTEIN ZDS1-RELATED"/>
    <property type="match status" value="1"/>
</dbReference>
<feature type="compositionally biased region" description="Basic and acidic residues" evidence="1">
    <location>
        <begin position="619"/>
        <end position="670"/>
    </location>
</feature>
<evidence type="ECO:0000256" key="1">
    <source>
        <dbReference type="SAM" id="MobiDB-lite"/>
    </source>
</evidence>
<dbReference type="SMART" id="SM01327">
    <property type="entry name" value="Zds_C"/>
    <property type="match status" value="1"/>
</dbReference>
<feature type="compositionally biased region" description="Polar residues" evidence="1">
    <location>
        <begin position="291"/>
        <end position="308"/>
    </location>
</feature>
<dbReference type="GO" id="GO:0010971">
    <property type="term" value="P:positive regulation of G2/M transition of mitotic cell cycle"/>
    <property type="evidence" value="ECO:0007669"/>
    <property type="project" value="TreeGrafter"/>
</dbReference>
<feature type="region of interest" description="Disordered" evidence="1">
    <location>
        <begin position="601"/>
        <end position="916"/>
    </location>
</feature>
<evidence type="ECO:0000313" key="3">
    <source>
        <dbReference type="EMBL" id="KAJ3514984.1"/>
    </source>
</evidence>
<proteinExistence type="predicted"/>
<dbReference type="GO" id="GO:0030010">
    <property type="term" value="P:establishment of cell polarity"/>
    <property type="evidence" value="ECO:0007669"/>
    <property type="project" value="TreeGrafter"/>
</dbReference>
<dbReference type="PANTHER" id="PTHR28089">
    <property type="entry name" value="PROTEIN ZDS1-RELATED"/>
    <property type="match status" value="1"/>
</dbReference>
<dbReference type="Pfam" id="PF08632">
    <property type="entry name" value="Zds_C"/>
    <property type="match status" value="1"/>
</dbReference>
<sequence>MAARPLQPSEYEIQREVEALKDLRRRSTNPGALTIDPDLPNQSPPGSPTSQYWSKSPTHSSSSGDKTSRSGSNPTISLPDQADTAGGSRQDAPNNPADDPFHLFWVPAGLHPEIAPAEFRAFLKEHARAPPDESSSRSSSPASLSSSSSLSRKRSMLSRQYRPKENDGVEEENIVPLKRNRSLLYPTNPGPQLTISDLQKLEELAEEASTSDDPSRLRSVLRRSLSMNLSPTALDLMDEVPDMGDEADAPIIVPPPGQILRRAARTKIRKPGLPGDGGGHRFASSRRGASAKTSQQQPAEARTSSEVSSSDHGDELTGGVIRRPTFSDENVQPRPESYSEETSIYDSYAREDDDEDVSYTPVLLTPQTQESLPLPMEEPRAIPVPEAIPIQPEPTPLPVLHQPQPHRLVVPKPTPDQPSRTPSPIEAIPERPPQPQTPVYTTPSPPISTPSPPPQARKEKDKKGLFGKWGSDKGGKKGSKENRERASEKEKDSGFFGSLFGKKKSDSEYQSSMTGGTAGREAAQALLGASKSSKNYVPPTSPGLAPGIGGNPYARYPIHVERAIYRLSHIKLANPRRPLYEQVLISNLMFWYLGVINKAQNPTPNTQPGPNGPPTATGDGREEAEREEREREQKEKEQREIAERERLERERLEKEQREREMELKKKESGRRGSLTKTPAGQPGGGRRAEMPIKGPQYEMQHRVMEQEYGGYAGQPPRSPTTGPPINGGPPRQYQRPPQPAPYNEPLKAGQPQLKPQSEQYYYQQTDAPQPRPGLPPGAMPPVDQSAWGTQPASPVPLPPQHRHPSPGPRRSRSPPSHQNLPPHKQPPMPQLHKLNTSQESLGDSRGGQRGPLRSLSATATASPPLPNGNLRKGNSAHAVTSFDRRPLTSEGRQPMSPGSGEEEDVPLAVWQQQRRK</sequence>
<gene>
    <name evidence="3" type="ORF">NLJ89_g2041</name>
</gene>